<gene>
    <name evidence="1" type="ORF">E2C01_102355</name>
</gene>
<dbReference type="AlphaFoldDB" id="A0A5B7KH37"/>
<proteinExistence type="predicted"/>
<protein>
    <submittedName>
        <fullName evidence="1">Uncharacterized protein</fullName>
    </submittedName>
</protein>
<reference evidence="1 2" key="1">
    <citation type="submission" date="2019-05" db="EMBL/GenBank/DDBJ databases">
        <title>Another draft genome of Portunus trituberculatus and its Hox gene families provides insights of decapod evolution.</title>
        <authorList>
            <person name="Jeong J.-H."/>
            <person name="Song I."/>
            <person name="Kim S."/>
            <person name="Choi T."/>
            <person name="Kim D."/>
            <person name="Ryu S."/>
            <person name="Kim W."/>
        </authorList>
    </citation>
    <scope>NUCLEOTIDE SEQUENCE [LARGE SCALE GENOMIC DNA]</scope>
    <source>
        <tissue evidence="1">Muscle</tissue>
    </source>
</reference>
<sequence>MVGVYSCASIGCYITSIDFIGEKAILVVIRSSIPQQQRAQVTAHLFTSSALPIPQGVIFHLPPS</sequence>
<evidence type="ECO:0000313" key="2">
    <source>
        <dbReference type="Proteomes" id="UP000324222"/>
    </source>
</evidence>
<keyword evidence="2" id="KW-1185">Reference proteome</keyword>
<dbReference type="Proteomes" id="UP000324222">
    <property type="component" value="Unassembled WGS sequence"/>
</dbReference>
<name>A0A5B7KH37_PORTR</name>
<evidence type="ECO:0000313" key="1">
    <source>
        <dbReference type="EMBL" id="MPD06540.1"/>
    </source>
</evidence>
<dbReference type="EMBL" id="VSRR010151800">
    <property type="protein sequence ID" value="MPD06540.1"/>
    <property type="molecule type" value="Genomic_DNA"/>
</dbReference>
<comment type="caution">
    <text evidence="1">The sequence shown here is derived from an EMBL/GenBank/DDBJ whole genome shotgun (WGS) entry which is preliminary data.</text>
</comment>
<accession>A0A5B7KH37</accession>
<organism evidence="1 2">
    <name type="scientific">Portunus trituberculatus</name>
    <name type="common">Swimming crab</name>
    <name type="synonym">Neptunus trituberculatus</name>
    <dbReference type="NCBI Taxonomy" id="210409"/>
    <lineage>
        <taxon>Eukaryota</taxon>
        <taxon>Metazoa</taxon>
        <taxon>Ecdysozoa</taxon>
        <taxon>Arthropoda</taxon>
        <taxon>Crustacea</taxon>
        <taxon>Multicrustacea</taxon>
        <taxon>Malacostraca</taxon>
        <taxon>Eumalacostraca</taxon>
        <taxon>Eucarida</taxon>
        <taxon>Decapoda</taxon>
        <taxon>Pleocyemata</taxon>
        <taxon>Brachyura</taxon>
        <taxon>Eubrachyura</taxon>
        <taxon>Portunoidea</taxon>
        <taxon>Portunidae</taxon>
        <taxon>Portuninae</taxon>
        <taxon>Portunus</taxon>
    </lineage>
</organism>